<dbReference type="SUPFAM" id="SSF47384">
    <property type="entry name" value="Homodimeric domain of signal transducing histidine kinase"/>
    <property type="match status" value="1"/>
</dbReference>
<feature type="transmembrane region" description="Helical" evidence="11">
    <location>
        <begin position="232"/>
        <end position="249"/>
    </location>
</feature>
<evidence type="ECO:0000259" key="12">
    <source>
        <dbReference type="PROSITE" id="PS50109"/>
    </source>
</evidence>
<organism evidence="13 14">
    <name type="scientific">Paenibacillus lignilyticus</name>
    <dbReference type="NCBI Taxonomy" id="1172615"/>
    <lineage>
        <taxon>Bacteria</taxon>
        <taxon>Bacillati</taxon>
        <taxon>Bacillota</taxon>
        <taxon>Bacilli</taxon>
        <taxon>Bacillales</taxon>
        <taxon>Paenibacillaceae</taxon>
        <taxon>Paenibacillus</taxon>
    </lineage>
</organism>
<dbReference type="Pfam" id="PF00512">
    <property type="entry name" value="HisKA"/>
    <property type="match status" value="1"/>
</dbReference>
<dbReference type="Gene3D" id="1.10.287.130">
    <property type="match status" value="1"/>
</dbReference>
<keyword evidence="11" id="KW-1133">Transmembrane helix</keyword>
<gene>
    <name evidence="13" type="ORF">I8J30_31400</name>
</gene>
<dbReference type="GO" id="GO:0016301">
    <property type="term" value="F:kinase activity"/>
    <property type="evidence" value="ECO:0007669"/>
    <property type="project" value="UniProtKB-KW"/>
</dbReference>
<keyword evidence="8" id="KW-0067">ATP-binding</keyword>
<dbReference type="EC" id="2.7.13.3" evidence="3"/>
<dbReference type="Gene3D" id="3.30.565.10">
    <property type="entry name" value="Histidine kinase-like ATPase, C-terminal domain"/>
    <property type="match status" value="1"/>
</dbReference>
<feature type="transmembrane region" description="Helical" evidence="11">
    <location>
        <begin position="351"/>
        <end position="371"/>
    </location>
</feature>
<dbReference type="Proteomes" id="UP000673394">
    <property type="component" value="Unassembled WGS sequence"/>
</dbReference>
<dbReference type="SMART" id="SM00388">
    <property type="entry name" value="HisKA"/>
    <property type="match status" value="1"/>
</dbReference>
<evidence type="ECO:0000256" key="5">
    <source>
        <dbReference type="ARBA" id="ARBA00022679"/>
    </source>
</evidence>
<comment type="caution">
    <text evidence="13">The sequence shown here is derived from an EMBL/GenBank/DDBJ whole genome shotgun (WGS) entry which is preliminary data.</text>
</comment>
<keyword evidence="7 13" id="KW-0418">Kinase</keyword>
<keyword evidence="6" id="KW-0547">Nucleotide-binding</keyword>
<evidence type="ECO:0000313" key="14">
    <source>
        <dbReference type="Proteomes" id="UP000673394"/>
    </source>
</evidence>
<dbReference type="Pfam" id="PF07695">
    <property type="entry name" value="7TMR-DISM_7TM"/>
    <property type="match status" value="1"/>
</dbReference>
<evidence type="ECO:0000256" key="2">
    <source>
        <dbReference type="ARBA" id="ARBA00004370"/>
    </source>
</evidence>
<dbReference type="RefSeq" id="WP_210664306.1">
    <property type="nucleotide sequence ID" value="NZ_JAGKSP010000033.1"/>
</dbReference>
<dbReference type="InterPro" id="IPR011623">
    <property type="entry name" value="7TMR_DISM_rcpt_extracell_dom1"/>
</dbReference>
<dbReference type="InterPro" id="IPR036890">
    <property type="entry name" value="HATPase_C_sf"/>
</dbReference>
<dbReference type="SUPFAM" id="SSF55874">
    <property type="entry name" value="ATPase domain of HSP90 chaperone/DNA topoisomerase II/histidine kinase"/>
    <property type="match status" value="1"/>
</dbReference>
<feature type="transmembrane region" description="Helical" evidence="11">
    <location>
        <begin position="269"/>
        <end position="285"/>
    </location>
</feature>
<feature type="transmembrane region" description="Helical" evidence="11">
    <location>
        <begin position="325"/>
        <end position="344"/>
    </location>
</feature>
<keyword evidence="9" id="KW-0902">Two-component regulatory system</keyword>
<evidence type="ECO:0000256" key="9">
    <source>
        <dbReference type="ARBA" id="ARBA00023012"/>
    </source>
</evidence>
<dbReference type="EMBL" id="JAGKSP010000033">
    <property type="protein sequence ID" value="MBP3967185.1"/>
    <property type="molecule type" value="Genomic_DNA"/>
</dbReference>
<dbReference type="InterPro" id="IPR004358">
    <property type="entry name" value="Sig_transdc_His_kin-like_C"/>
</dbReference>
<dbReference type="InterPro" id="IPR005467">
    <property type="entry name" value="His_kinase_dom"/>
</dbReference>
<keyword evidence="5" id="KW-0808">Transferase</keyword>
<dbReference type="PANTHER" id="PTHR45453:SF1">
    <property type="entry name" value="PHOSPHATE REGULON SENSOR PROTEIN PHOR"/>
    <property type="match status" value="1"/>
</dbReference>
<evidence type="ECO:0000256" key="4">
    <source>
        <dbReference type="ARBA" id="ARBA00022553"/>
    </source>
</evidence>
<dbReference type="SMART" id="SM00387">
    <property type="entry name" value="HATPase_c"/>
    <property type="match status" value="1"/>
</dbReference>
<keyword evidence="10" id="KW-0175">Coiled coil</keyword>
<sequence>MIRRLFRSFILILFPILLLTGCSAPSGGEKPAAKEGVLDLTNWSFENDGELPLTGEWTFFSGQLLTPELAMRYNGLHVTVPRSWNSYPGISGIKNGQGFATYKLTVLIKPTDHVLAVRVPNIFSSYKFWINGKLLAEQGTVGTSRSSSEAKQFPRIVSFNAEGKQQVDFVVQVSNFQHRKGGIWVPFKMGNSDTLVANQMKASIQEMLILGSLFIIGIYHIGLYAFRRQEQFTIHFGLLCLFIAARAGVTGENYILQLLPISWEIGMKIEYIAFSLSALAGYLYVYRLFPMDASKRVIPFVIGIGTFLVGFVLFTPAIVYTQQIALFQIFVVAVSIYTLIVLITAKIRKRIGSAFVLTGVAVFVVTVLNDMLFYNEWFLYAQLIPLGLFFFMLMQSFIISKRFSSAMYQVEHVSSELRELNAHLEERIEERTLELSEANESLEQTNRVLHRSESSRRHLMTNISHDLRTPITLLQGYLEAFQDGVVKTEEQQQRYLRMMLGKVGGLNRLIYDLFELTKLEAGQTRFDFADVPLSHWIQQLHDLYEIDVVSSGMRFRCDFHSAHSEQEGHAHEMEQQNRIMLRLDLPRMDQVIANVIYNAIKHTEKGGEIALSFFFDETASRTIVTVSDTGSGIEEEHLPFIFDRFYKKEISRNSAEGGSGLGLAIAKEIVEAHGGTIGAVSTLDKGTMIWFALPATLRSVSQLA</sequence>
<evidence type="ECO:0000256" key="11">
    <source>
        <dbReference type="SAM" id="Phobius"/>
    </source>
</evidence>
<dbReference type="SUPFAM" id="SSF49785">
    <property type="entry name" value="Galactose-binding domain-like"/>
    <property type="match status" value="1"/>
</dbReference>
<dbReference type="PROSITE" id="PS51257">
    <property type="entry name" value="PROKAR_LIPOPROTEIN"/>
    <property type="match status" value="1"/>
</dbReference>
<feature type="transmembrane region" description="Helical" evidence="11">
    <location>
        <begin position="297"/>
        <end position="319"/>
    </location>
</feature>
<evidence type="ECO:0000256" key="6">
    <source>
        <dbReference type="ARBA" id="ARBA00022741"/>
    </source>
</evidence>
<name>A0ABS5CMT9_9BACL</name>
<dbReference type="PANTHER" id="PTHR45453">
    <property type="entry name" value="PHOSPHATE REGULON SENSOR PROTEIN PHOR"/>
    <property type="match status" value="1"/>
</dbReference>
<feature type="transmembrane region" description="Helical" evidence="11">
    <location>
        <begin position="207"/>
        <end position="225"/>
    </location>
</feature>
<keyword evidence="11" id="KW-0812">Transmembrane</keyword>
<comment type="catalytic activity">
    <reaction evidence="1">
        <text>ATP + protein L-histidine = ADP + protein N-phospho-L-histidine.</text>
        <dbReference type="EC" id="2.7.13.3"/>
    </reaction>
</comment>
<dbReference type="InterPro" id="IPR036097">
    <property type="entry name" value="HisK_dim/P_sf"/>
</dbReference>
<evidence type="ECO:0000313" key="13">
    <source>
        <dbReference type="EMBL" id="MBP3967185.1"/>
    </source>
</evidence>
<dbReference type="CDD" id="cd00082">
    <property type="entry name" value="HisKA"/>
    <property type="match status" value="1"/>
</dbReference>
<comment type="subcellular location">
    <subcellularLocation>
        <location evidence="2">Membrane</location>
    </subcellularLocation>
</comment>
<evidence type="ECO:0000256" key="7">
    <source>
        <dbReference type="ARBA" id="ARBA00022777"/>
    </source>
</evidence>
<evidence type="ECO:0000256" key="1">
    <source>
        <dbReference type="ARBA" id="ARBA00000085"/>
    </source>
</evidence>
<feature type="coiled-coil region" evidence="10">
    <location>
        <begin position="410"/>
        <end position="448"/>
    </location>
</feature>
<reference evidence="13 14" key="1">
    <citation type="submission" date="2021-04" db="EMBL/GenBank/DDBJ databases">
        <title>Paenibacillus sp. DLE-14 whole genome sequence.</title>
        <authorList>
            <person name="Ham Y.J."/>
        </authorList>
    </citation>
    <scope>NUCLEOTIDE SEQUENCE [LARGE SCALE GENOMIC DNA]</scope>
    <source>
        <strain evidence="13 14">DLE-14</strain>
    </source>
</reference>
<dbReference type="PRINTS" id="PR00344">
    <property type="entry name" value="BCTRLSENSOR"/>
</dbReference>
<proteinExistence type="predicted"/>
<keyword evidence="14" id="KW-1185">Reference proteome</keyword>
<dbReference type="InterPro" id="IPR008979">
    <property type="entry name" value="Galactose-bd-like_sf"/>
</dbReference>
<dbReference type="InterPro" id="IPR003661">
    <property type="entry name" value="HisK_dim/P_dom"/>
</dbReference>
<accession>A0ABS5CMT9</accession>
<evidence type="ECO:0000256" key="8">
    <source>
        <dbReference type="ARBA" id="ARBA00022840"/>
    </source>
</evidence>
<evidence type="ECO:0000256" key="3">
    <source>
        <dbReference type="ARBA" id="ARBA00012438"/>
    </source>
</evidence>
<dbReference type="InterPro" id="IPR003594">
    <property type="entry name" value="HATPase_dom"/>
</dbReference>
<feature type="transmembrane region" description="Helical" evidence="11">
    <location>
        <begin position="377"/>
        <end position="399"/>
    </location>
</feature>
<protein>
    <recommendedName>
        <fullName evidence="3">histidine kinase</fullName>
        <ecNumber evidence="3">2.7.13.3</ecNumber>
    </recommendedName>
</protein>
<dbReference type="CDD" id="cd00075">
    <property type="entry name" value="HATPase"/>
    <property type="match status" value="1"/>
</dbReference>
<evidence type="ECO:0000256" key="10">
    <source>
        <dbReference type="SAM" id="Coils"/>
    </source>
</evidence>
<keyword evidence="11" id="KW-0472">Membrane</keyword>
<keyword evidence="4" id="KW-0597">Phosphoprotein</keyword>
<dbReference type="InterPro" id="IPR050351">
    <property type="entry name" value="BphY/WalK/GraS-like"/>
</dbReference>
<dbReference type="PROSITE" id="PS50109">
    <property type="entry name" value="HIS_KIN"/>
    <property type="match status" value="1"/>
</dbReference>
<dbReference type="Pfam" id="PF02518">
    <property type="entry name" value="HATPase_c"/>
    <property type="match status" value="1"/>
</dbReference>
<feature type="domain" description="Histidine kinase" evidence="12">
    <location>
        <begin position="462"/>
        <end position="697"/>
    </location>
</feature>